<dbReference type="EMBL" id="NVOI01000024">
    <property type="protein sequence ID" value="PGG93667.1"/>
    <property type="molecule type" value="Genomic_DNA"/>
</dbReference>
<sequence length="158" mass="18461">MKQFLTFIFTILPAFAGVLGFINPSWSITTKLLLTFIFSTVYLLGIIIYLHIKLTKVQKSSTSVNTELTQLKDEKRDSDESIDKYNNFVHKRKLFIHHDLPELGVLITEFDAYVKNTYRGQQHQEVRTIATQVKSKTNEIINKEKRDFDEQLYNIQSD</sequence>
<reference evidence="1 2" key="1">
    <citation type="submission" date="2017-09" db="EMBL/GenBank/DDBJ databases">
        <title>Large-scale bioinformatics analysis of Bacillus genomes uncovers conserved roles of natural products in bacterial physiology.</title>
        <authorList>
            <consortium name="Agbiome Team Llc"/>
            <person name="Bleich R.M."/>
            <person name="Grubbs K.J."/>
            <person name="Santa Maria K.C."/>
            <person name="Allen S.E."/>
            <person name="Farag S."/>
            <person name="Shank E.A."/>
            <person name="Bowers A."/>
        </authorList>
    </citation>
    <scope>NUCLEOTIDE SEQUENCE [LARGE SCALE GENOMIC DNA]</scope>
    <source>
        <strain evidence="1 2">AFS094862</strain>
    </source>
</reference>
<proteinExistence type="predicted"/>
<evidence type="ECO:0000313" key="1">
    <source>
        <dbReference type="EMBL" id="PGG93667.1"/>
    </source>
</evidence>
<accession>A0A2B7WAR3</accession>
<protein>
    <submittedName>
        <fullName evidence="1">Uncharacterized protein</fullName>
    </submittedName>
</protein>
<gene>
    <name evidence="1" type="ORF">CON73_07185</name>
</gene>
<name>A0A2B7WAR3_9BACI</name>
<dbReference type="AlphaFoldDB" id="A0A2B7WAR3"/>
<dbReference type="RefSeq" id="WP_098070577.1">
    <property type="nucleotide sequence ID" value="NZ_JBALMW010000202.1"/>
</dbReference>
<dbReference type="Proteomes" id="UP000225320">
    <property type="component" value="Unassembled WGS sequence"/>
</dbReference>
<comment type="caution">
    <text evidence="1">The sequence shown here is derived from an EMBL/GenBank/DDBJ whole genome shotgun (WGS) entry which is preliminary data.</text>
</comment>
<evidence type="ECO:0000313" key="2">
    <source>
        <dbReference type="Proteomes" id="UP000225320"/>
    </source>
</evidence>
<organism evidence="1 2">
    <name type="scientific">Bacillus toyonensis</name>
    <dbReference type="NCBI Taxonomy" id="155322"/>
    <lineage>
        <taxon>Bacteria</taxon>
        <taxon>Bacillati</taxon>
        <taxon>Bacillota</taxon>
        <taxon>Bacilli</taxon>
        <taxon>Bacillales</taxon>
        <taxon>Bacillaceae</taxon>
        <taxon>Bacillus</taxon>
        <taxon>Bacillus cereus group</taxon>
    </lineage>
</organism>